<protein>
    <submittedName>
        <fullName evidence="5">FAD-binding protein</fullName>
    </submittedName>
</protein>
<dbReference type="PRINTS" id="PR00368">
    <property type="entry name" value="FADPNR"/>
</dbReference>
<evidence type="ECO:0000256" key="2">
    <source>
        <dbReference type="ARBA" id="ARBA00023002"/>
    </source>
</evidence>
<dbReference type="GeneID" id="97994239"/>
<dbReference type="EMBL" id="QQRQ01000001">
    <property type="protein sequence ID" value="RFT07681.1"/>
    <property type="molecule type" value="Genomic_DNA"/>
</dbReference>
<organism evidence="5 6">
    <name type="scientific">Evtepia gabavorous</name>
    <dbReference type="NCBI Taxonomy" id="2211183"/>
    <lineage>
        <taxon>Bacteria</taxon>
        <taxon>Bacillati</taxon>
        <taxon>Bacillota</taxon>
        <taxon>Clostridia</taxon>
        <taxon>Eubacteriales</taxon>
        <taxon>Evtepia</taxon>
    </lineage>
</organism>
<evidence type="ECO:0000256" key="1">
    <source>
        <dbReference type="ARBA" id="ARBA00022630"/>
    </source>
</evidence>
<feature type="domain" description="FAD-dependent oxidoreductase 2 FAD-binding" evidence="3">
    <location>
        <begin position="99"/>
        <end position="131"/>
    </location>
</feature>
<evidence type="ECO:0000313" key="5">
    <source>
        <dbReference type="EMBL" id="RFT07681.1"/>
    </source>
</evidence>
<evidence type="ECO:0000313" key="6">
    <source>
        <dbReference type="Proteomes" id="UP000260649"/>
    </source>
</evidence>
<dbReference type="PANTHER" id="PTHR42842:SF3">
    <property type="entry name" value="FAD_NAD(P)-BINDING OXIDOREDUCTASE FAMILY PROTEIN"/>
    <property type="match status" value="1"/>
</dbReference>
<reference evidence="5 6" key="1">
    <citation type="submission" date="2018-07" db="EMBL/GenBank/DDBJ databases">
        <title>GABA Modulating Bacteria of the Human Gut Microbiota.</title>
        <authorList>
            <person name="Strandwitz P."/>
            <person name="Kim K.H."/>
            <person name="Terekhova D."/>
            <person name="Liu J.K."/>
            <person name="Sharma A."/>
            <person name="Levering J."/>
            <person name="Mcdonald D."/>
            <person name="Dietrich D."/>
            <person name="Ramadhar T.R."/>
            <person name="Lekbua A."/>
            <person name="Mroue N."/>
            <person name="Liston C."/>
            <person name="Stewart E.J."/>
            <person name="Dubin M.J."/>
            <person name="Zengler K."/>
            <person name="Knight R."/>
            <person name="Gilbert J.A."/>
            <person name="Clardy J."/>
            <person name="Lewis K."/>
        </authorList>
    </citation>
    <scope>NUCLEOTIDE SEQUENCE [LARGE SCALE GENOMIC DNA]</scope>
    <source>
        <strain evidence="5 6">KLE1738</strain>
    </source>
</reference>
<keyword evidence="1" id="KW-0285">Flavoprotein</keyword>
<dbReference type="SUPFAM" id="SSF51905">
    <property type="entry name" value="FAD/NAD(P)-binding domain"/>
    <property type="match status" value="1"/>
</dbReference>
<dbReference type="Gene3D" id="3.50.50.60">
    <property type="entry name" value="FAD/NAD(P)-binding domain"/>
    <property type="match status" value="2"/>
</dbReference>
<dbReference type="InterPro" id="IPR049516">
    <property type="entry name" value="FAD-depend_C"/>
</dbReference>
<accession>A0A3E2B6W7</accession>
<keyword evidence="2" id="KW-0560">Oxidoreductase</keyword>
<keyword evidence="6" id="KW-1185">Reference proteome</keyword>
<evidence type="ECO:0000259" key="4">
    <source>
        <dbReference type="Pfam" id="PF21688"/>
    </source>
</evidence>
<comment type="caution">
    <text evidence="5">The sequence shown here is derived from an EMBL/GenBank/DDBJ whole genome shotgun (WGS) entry which is preliminary data.</text>
</comment>
<dbReference type="RefSeq" id="WP_117141447.1">
    <property type="nucleotide sequence ID" value="NZ_CAKXKJ010000003.1"/>
</dbReference>
<sequence length="536" mass="57579">MVRVSNIILPPEGDFLLLKKKAARILGVPMGKIHRCVPVRQSIDARKKSDVHYVMTVDVALSGEADVVARVKSSQVRLAEEGPAYTFPVVTRTSQKPPVVVGSGPAGLLAALCLARAGLRPIVLERGQALEQRVKDVEAFWRGGDLNPASNVQFGEGGAGTFSDGKLTTGTHDPRRSYVMRTFVEAGAPEDILWQHKPHVGTDLLRNVVRHLREEIQNLGGEVRFGHCFSGLTVIGGHLEGITVAEEQGKYDLPCDALVLAPGHSARDTFQMLREAGAAMEQKPFAIGVRIEHPQARISQAQFGESWEKLPPADYKLVCHLPNGRSAYTFCVCPGGQIVAAASEPGGIVTNGMSNRARDGEFINGGFLVGVGPSDFGSADPLAGVAFQEIWERKAYQFGRPGYEAPAQRVGDFLRGLPTPKGLAHRSTYRPDVFFGDLRETLPDYVAHTLALALPTLDRKLHGFAAPDALVVGVETRSSSPVRILRDKTLQSNLRGLYPCGEGAGYAGGIVSAAVDGVRVAEAVAHPLLCGEMPEK</sequence>
<name>A0A3E2B6W7_9FIRM</name>
<dbReference type="OrthoDB" id="9772594at2"/>
<dbReference type="Pfam" id="PF00890">
    <property type="entry name" value="FAD_binding_2"/>
    <property type="match status" value="1"/>
</dbReference>
<dbReference type="InterPro" id="IPR028348">
    <property type="entry name" value="FAD-binding_protein"/>
</dbReference>
<dbReference type="GO" id="GO:0016491">
    <property type="term" value="F:oxidoreductase activity"/>
    <property type="evidence" value="ECO:0007669"/>
    <property type="project" value="UniProtKB-KW"/>
</dbReference>
<dbReference type="PANTHER" id="PTHR42842">
    <property type="entry name" value="FAD/NAD(P)-BINDING OXIDOREDUCTASE"/>
    <property type="match status" value="1"/>
</dbReference>
<proteinExistence type="predicted"/>
<dbReference type="InterPro" id="IPR003953">
    <property type="entry name" value="FAD-dep_OxRdtase_2_FAD-bd"/>
</dbReference>
<gene>
    <name evidence="5" type="ORF">DV520_00640</name>
</gene>
<dbReference type="InterPro" id="IPR036188">
    <property type="entry name" value="FAD/NAD-bd_sf"/>
</dbReference>
<evidence type="ECO:0000259" key="3">
    <source>
        <dbReference type="Pfam" id="PF00890"/>
    </source>
</evidence>
<dbReference type="Pfam" id="PF21688">
    <property type="entry name" value="FAD-depend_C"/>
    <property type="match status" value="1"/>
</dbReference>
<feature type="domain" description="FAD-dependent protein C-terminal" evidence="4">
    <location>
        <begin position="284"/>
        <end position="478"/>
    </location>
</feature>
<dbReference type="Gene3D" id="3.30.70.2700">
    <property type="match status" value="1"/>
</dbReference>
<dbReference type="AlphaFoldDB" id="A0A3E2B6W7"/>
<dbReference type="PIRSF" id="PIRSF038984">
    <property type="entry name" value="FAD_binding_protein"/>
    <property type="match status" value="1"/>
</dbReference>
<dbReference type="Proteomes" id="UP000260649">
    <property type="component" value="Unassembled WGS sequence"/>
</dbReference>